<feature type="transmembrane region" description="Helical" evidence="1">
    <location>
        <begin position="7"/>
        <end position="28"/>
    </location>
</feature>
<dbReference type="EMBL" id="CP053921">
    <property type="protein sequence ID" value="QKG72112.1"/>
    <property type="molecule type" value="Genomic_DNA"/>
</dbReference>
<evidence type="ECO:0000313" key="2">
    <source>
        <dbReference type="EMBL" id="QKG72112.1"/>
    </source>
</evidence>
<proteinExistence type="predicted"/>
<keyword evidence="1" id="KW-1133">Transmembrane helix</keyword>
<feature type="transmembrane region" description="Helical" evidence="1">
    <location>
        <begin position="40"/>
        <end position="58"/>
    </location>
</feature>
<sequence>MIDAKLLARVLGATFVATGLLGFVPNPIVSPDGLFAVNTMHNLVHVVTGFVFLIGAAMGKSRATILGIGIGYVAVTILGFLTEGHLLLGMIHINEADRWLHAGLAVAILGGGLISRERALATA</sequence>
<dbReference type="KEGG" id="emv:HQR01_12455"/>
<evidence type="ECO:0000313" key="3">
    <source>
        <dbReference type="Proteomes" id="UP000504693"/>
    </source>
</evidence>
<feature type="transmembrane region" description="Helical" evidence="1">
    <location>
        <begin position="70"/>
        <end position="93"/>
    </location>
</feature>
<accession>A0A7D3Y0T4</accession>
<protein>
    <submittedName>
        <fullName evidence="2">DUF4383 domain-containing protein</fullName>
    </submittedName>
</protein>
<keyword evidence="3" id="KW-1185">Reference proteome</keyword>
<dbReference type="Pfam" id="PF14325">
    <property type="entry name" value="DUF4383"/>
    <property type="match status" value="1"/>
</dbReference>
<keyword evidence="1" id="KW-0812">Transmembrane</keyword>
<reference evidence="2 3" key="1">
    <citation type="submission" date="2020-05" db="EMBL/GenBank/DDBJ databases">
        <title>Erythrobacter mangrovi sp. nov., isolated from rhizosphere soil of mangrove plant (Kandelia candel).</title>
        <authorList>
            <person name="Ye Y.H."/>
        </authorList>
    </citation>
    <scope>NUCLEOTIDE SEQUENCE [LARGE SCALE GENOMIC DNA]</scope>
    <source>
        <strain evidence="2 3">EB310</strain>
    </source>
</reference>
<evidence type="ECO:0000256" key="1">
    <source>
        <dbReference type="SAM" id="Phobius"/>
    </source>
</evidence>
<dbReference type="RefSeq" id="WP_173215171.1">
    <property type="nucleotide sequence ID" value="NZ_CP053921.1"/>
</dbReference>
<organism evidence="2 3">
    <name type="scientific">Erythrobacter mangrovi</name>
    <dbReference type="NCBI Taxonomy" id="2739433"/>
    <lineage>
        <taxon>Bacteria</taxon>
        <taxon>Pseudomonadati</taxon>
        <taxon>Pseudomonadota</taxon>
        <taxon>Alphaproteobacteria</taxon>
        <taxon>Sphingomonadales</taxon>
        <taxon>Erythrobacteraceae</taxon>
        <taxon>Erythrobacter/Porphyrobacter group</taxon>
        <taxon>Erythrobacter</taxon>
    </lineage>
</organism>
<name>A0A7D3Y0T4_9SPHN</name>
<dbReference type="AlphaFoldDB" id="A0A7D3Y0T4"/>
<keyword evidence="1" id="KW-0472">Membrane</keyword>
<feature type="transmembrane region" description="Helical" evidence="1">
    <location>
        <begin position="99"/>
        <end position="115"/>
    </location>
</feature>
<dbReference type="Proteomes" id="UP000504693">
    <property type="component" value="Chromosome"/>
</dbReference>
<gene>
    <name evidence="2" type="ORF">HQR01_12455</name>
</gene>